<feature type="region of interest" description="Disordered" evidence="1">
    <location>
        <begin position="532"/>
        <end position="584"/>
    </location>
</feature>
<sequence length="584" mass="66374">MDKNTKIIVITLIVLGTIGFSVTKSLEAQKDIQTYQKKFNQQWKELGKESYIDFNDPRSDIHLFYNQRIWIANKNNILPSRAKYKKLANNMKHDEDVLKNIFDEFKESNSVDSSEFSIEEEQARIKRMNVLFDTLNSDSKKQFASVKYTIETIQESLDIIKDYSNSYYVPIEKSHLIPTQSRFPLDTKVAEEYRDSISTLADKAKWEESSMGYDEDDNRLDIRENQPWEDGAYGILSWKAGLTAYIVDLTGDDSMSQISNSLNMSSGFKDILSGMDTKKKDIEYKNPNDMSKEELSNGVIDSLGSAYYEKALQDKNPSITSVLTPSQNASWILLDKNEVVLKASFNHLNDVIDLDKSIASFNMTDEKTKKSFDIIIDSSENDSYRIEGDTPIGRLNNTYTKKSKVSTKKGNSSTSEKLFSPEEIAVAIYLDNFLNQFPNKTIEDALVDTLGQPDFVIATPTNGIFMVNQSTHLSNGVLSSEITISDDNISSKNFNGNQLKYEKQYVNKELTKTYINYQSDIQKIIAHSEEIKKTRESPQTSKMKTKEDVDKYLDELNKETDDPTGNNTLQGDTGEGEDASNPFN</sequence>
<gene>
    <name evidence="2" type="ORF">ESZ54_10065</name>
</gene>
<evidence type="ECO:0000313" key="3">
    <source>
        <dbReference type="Proteomes" id="UP000310506"/>
    </source>
</evidence>
<organism evidence="2 3">
    <name type="scientific">Vagococcus silagei</name>
    <dbReference type="NCBI Taxonomy" id="2508885"/>
    <lineage>
        <taxon>Bacteria</taxon>
        <taxon>Bacillati</taxon>
        <taxon>Bacillota</taxon>
        <taxon>Bacilli</taxon>
        <taxon>Lactobacillales</taxon>
        <taxon>Enterococcaceae</taxon>
        <taxon>Vagococcus</taxon>
    </lineage>
</organism>
<evidence type="ECO:0000313" key="2">
    <source>
        <dbReference type="EMBL" id="THB60558.1"/>
    </source>
</evidence>
<keyword evidence="3" id="KW-1185">Reference proteome</keyword>
<evidence type="ECO:0000256" key="1">
    <source>
        <dbReference type="SAM" id="MobiDB-lite"/>
    </source>
</evidence>
<comment type="caution">
    <text evidence="2">The sequence shown here is derived from an EMBL/GenBank/DDBJ whole genome shotgun (WGS) entry which is preliminary data.</text>
</comment>
<dbReference type="EMBL" id="SDGV01000022">
    <property type="protein sequence ID" value="THB60558.1"/>
    <property type="molecule type" value="Genomic_DNA"/>
</dbReference>
<dbReference type="Proteomes" id="UP000310506">
    <property type="component" value="Unassembled WGS sequence"/>
</dbReference>
<name>A0A4S3B2F0_9ENTE</name>
<dbReference type="RefSeq" id="WP_136137548.1">
    <property type="nucleotide sequence ID" value="NZ_SDGV01000022.1"/>
</dbReference>
<protein>
    <submittedName>
        <fullName evidence="2">Uncharacterized protein</fullName>
    </submittedName>
</protein>
<dbReference type="AlphaFoldDB" id="A0A4S3B2F0"/>
<accession>A0A4S3B2F0</accession>
<feature type="compositionally biased region" description="Basic and acidic residues" evidence="1">
    <location>
        <begin position="544"/>
        <end position="561"/>
    </location>
</feature>
<proteinExistence type="predicted"/>
<dbReference type="OrthoDB" id="10010329at2"/>
<reference evidence="2 3" key="1">
    <citation type="submission" date="2019-01" db="EMBL/GenBank/DDBJ databases">
        <title>Vagococcus silagei sp. nov. isolated from brewer's grain.</title>
        <authorList>
            <person name="Guu J.-R."/>
        </authorList>
    </citation>
    <scope>NUCLEOTIDE SEQUENCE [LARGE SCALE GENOMIC DNA]</scope>
    <source>
        <strain evidence="2 3">2B-2</strain>
    </source>
</reference>